<proteinExistence type="predicted"/>
<name>A0A9Q0EJ41_9TELE</name>
<dbReference type="EMBL" id="JANIIK010000040">
    <property type="protein sequence ID" value="KAJ3608355.1"/>
    <property type="molecule type" value="Genomic_DNA"/>
</dbReference>
<organism evidence="2 3">
    <name type="scientific">Muraenolepis orangiensis</name>
    <name type="common">Patagonian moray cod</name>
    <dbReference type="NCBI Taxonomy" id="630683"/>
    <lineage>
        <taxon>Eukaryota</taxon>
        <taxon>Metazoa</taxon>
        <taxon>Chordata</taxon>
        <taxon>Craniata</taxon>
        <taxon>Vertebrata</taxon>
        <taxon>Euteleostomi</taxon>
        <taxon>Actinopterygii</taxon>
        <taxon>Neopterygii</taxon>
        <taxon>Teleostei</taxon>
        <taxon>Neoteleostei</taxon>
        <taxon>Acanthomorphata</taxon>
        <taxon>Zeiogadaria</taxon>
        <taxon>Gadariae</taxon>
        <taxon>Gadiformes</taxon>
        <taxon>Muraenolepidoidei</taxon>
        <taxon>Muraenolepididae</taxon>
        <taxon>Muraenolepis</taxon>
    </lineage>
</organism>
<evidence type="ECO:0000256" key="1">
    <source>
        <dbReference type="SAM" id="MobiDB-lite"/>
    </source>
</evidence>
<evidence type="ECO:0000313" key="2">
    <source>
        <dbReference type="EMBL" id="KAJ3608355.1"/>
    </source>
</evidence>
<dbReference type="AlphaFoldDB" id="A0A9Q0EJ41"/>
<sequence length="102" mass="11146">MLIADTRWERSGRREFPIGGYQRFQGVTTEPFAAGLGPIWELGVSLSNPKNGALLKPEQLWTTQPPRPSSCPVGSQRGGGGRPESAPAYDDDDDDDDDDDKQ</sequence>
<gene>
    <name evidence="2" type="ORF">NHX12_025403</name>
</gene>
<dbReference type="OrthoDB" id="10613286at2759"/>
<keyword evidence="3" id="KW-1185">Reference proteome</keyword>
<feature type="compositionally biased region" description="Acidic residues" evidence="1">
    <location>
        <begin position="89"/>
        <end position="102"/>
    </location>
</feature>
<evidence type="ECO:0000313" key="3">
    <source>
        <dbReference type="Proteomes" id="UP001148018"/>
    </source>
</evidence>
<accession>A0A9Q0EJ41</accession>
<dbReference type="Proteomes" id="UP001148018">
    <property type="component" value="Unassembled WGS sequence"/>
</dbReference>
<reference evidence="2" key="1">
    <citation type="submission" date="2022-07" db="EMBL/GenBank/DDBJ databases">
        <title>Chromosome-level genome of Muraenolepis orangiensis.</title>
        <authorList>
            <person name="Kim J."/>
        </authorList>
    </citation>
    <scope>NUCLEOTIDE SEQUENCE</scope>
    <source>
        <strain evidence="2">KU_S4_2022</strain>
        <tissue evidence="2">Muscle</tissue>
    </source>
</reference>
<protein>
    <submittedName>
        <fullName evidence="2">Uncharacterized protein</fullName>
    </submittedName>
</protein>
<comment type="caution">
    <text evidence="2">The sequence shown here is derived from an EMBL/GenBank/DDBJ whole genome shotgun (WGS) entry which is preliminary data.</text>
</comment>
<feature type="region of interest" description="Disordered" evidence="1">
    <location>
        <begin position="59"/>
        <end position="102"/>
    </location>
</feature>